<gene>
    <name evidence="1" type="ORF">LCGC14_1967230</name>
</gene>
<evidence type="ECO:0000313" key="1">
    <source>
        <dbReference type="EMBL" id="KKL84187.1"/>
    </source>
</evidence>
<proteinExistence type="predicted"/>
<organism evidence="1">
    <name type="scientific">marine sediment metagenome</name>
    <dbReference type="NCBI Taxonomy" id="412755"/>
    <lineage>
        <taxon>unclassified sequences</taxon>
        <taxon>metagenomes</taxon>
        <taxon>ecological metagenomes</taxon>
    </lineage>
</organism>
<dbReference type="EMBL" id="LAZR01021772">
    <property type="protein sequence ID" value="KKL84187.1"/>
    <property type="molecule type" value="Genomic_DNA"/>
</dbReference>
<accession>A0A0F9I9T0</accession>
<dbReference type="AlphaFoldDB" id="A0A0F9I9T0"/>
<comment type="caution">
    <text evidence="1">The sequence shown here is derived from an EMBL/GenBank/DDBJ whole genome shotgun (WGS) entry which is preliminary data.</text>
</comment>
<name>A0A0F9I9T0_9ZZZZ</name>
<protein>
    <submittedName>
        <fullName evidence="1">Uncharacterized protein</fullName>
    </submittedName>
</protein>
<sequence>MKTARYPVDQLEKQFESQIVLDMIEMKTILGTDVDMTIYRNLKRLRYVSSYSHAGKYYSLKRLARYDLLGLWHYSDIHFSNSGTLKNTVISLLEQSEEGYLAKELQEILQVTPHNVLLALCRNNQIIREQIGNNFVYFHPGKIADQLKQRKRRGFQPISTYAECLGLFLKGLNEKQLRLYAGLESIHTGYGGDKAVSEKLGINEKTVARGREELLTKDIDFSRIRNIGAGRPSLKKTKKS</sequence>
<reference evidence="1" key="1">
    <citation type="journal article" date="2015" name="Nature">
        <title>Complex archaea that bridge the gap between prokaryotes and eukaryotes.</title>
        <authorList>
            <person name="Spang A."/>
            <person name="Saw J.H."/>
            <person name="Jorgensen S.L."/>
            <person name="Zaremba-Niedzwiedzka K."/>
            <person name="Martijn J."/>
            <person name="Lind A.E."/>
            <person name="van Eijk R."/>
            <person name="Schleper C."/>
            <person name="Guy L."/>
            <person name="Ettema T.J."/>
        </authorList>
    </citation>
    <scope>NUCLEOTIDE SEQUENCE</scope>
</reference>